<gene>
    <name evidence="1" type="ORF">MHPYR_180077</name>
</gene>
<reference evidence="1" key="1">
    <citation type="submission" date="2016-03" db="EMBL/GenBank/DDBJ databases">
        <authorList>
            <person name="Ploux O."/>
        </authorList>
    </citation>
    <scope>NUCLEOTIDE SEQUENCE</scope>
    <source>
        <strain evidence="1">UC10</strain>
    </source>
</reference>
<protein>
    <submittedName>
        <fullName evidence="1">Uncharacterized protein</fullName>
    </submittedName>
</protein>
<proteinExistence type="predicted"/>
<organism evidence="1">
    <name type="scientific">uncultured Mycobacterium sp</name>
    <dbReference type="NCBI Taxonomy" id="171292"/>
    <lineage>
        <taxon>Bacteria</taxon>
        <taxon>Bacillati</taxon>
        <taxon>Actinomycetota</taxon>
        <taxon>Actinomycetes</taxon>
        <taxon>Mycobacteriales</taxon>
        <taxon>Mycobacteriaceae</taxon>
        <taxon>Mycobacterium</taxon>
        <taxon>environmental samples</taxon>
    </lineage>
</organism>
<dbReference type="EMBL" id="FLQS01000010">
    <property type="protein sequence ID" value="SBS73822.1"/>
    <property type="molecule type" value="Genomic_DNA"/>
</dbReference>
<accession>A0A1Y5P575</accession>
<sequence>MIGDEWNGGVTWGVLWGEVGQRPVSREYGDEDEARAMHAHLTRRYEEQGRTDRPELIMSRLTWVVVE</sequence>
<dbReference type="AlphaFoldDB" id="A0A1Y5P575"/>
<evidence type="ECO:0000313" key="1">
    <source>
        <dbReference type="EMBL" id="SBS73822.1"/>
    </source>
</evidence>
<name>A0A1Y5P575_9MYCO</name>